<dbReference type="SUPFAM" id="SSF49503">
    <property type="entry name" value="Cupredoxins"/>
    <property type="match status" value="1"/>
</dbReference>
<keyword evidence="1" id="KW-0479">Metal-binding</keyword>
<evidence type="ECO:0000256" key="2">
    <source>
        <dbReference type="ARBA" id="ARBA00022737"/>
    </source>
</evidence>
<dbReference type="Gene3D" id="2.60.40.420">
    <property type="entry name" value="Cupredoxins - blue copper proteins"/>
    <property type="match status" value="1"/>
</dbReference>
<reference evidence="5" key="1">
    <citation type="submission" date="2018-05" db="EMBL/GenBank/DDBJ databases">
        <authorList>
            <person name="Lanie J.A."/>
            <person name="Ng W.-L."/>
            <person name="Kazmierczak K.M."/>
            <person name="Andrzejewski T.M."/>
            <person name="Davidsen T.M."/>
            <person name="Wayne K.J."/>
            <person name="Tettelin H."/>
            <person name="Glass J.I."/>
            <person name="Rusch D."/>
            <person name="Podicherti R."/>
            <person name="Tsui H.-C.T."/>
            <person name="Winkler M.E."/>
        </authorList>
    </citation>
    <scope>NUCLEOTIDE SEQUENCE</scope>
</reference>
<evidence type="ECO:0000256" key="1">
    <source>
        <dbReference type="ARBA" id="ARBA00022723"/>
    </source>
</evidence>
<keyword evidence="2" id="KW-0677">Repeat</keyword>
<dbReference type="InterPro" id="IPR008972">
    <property type="entry name" value="Cupredoxin"/>
</dbReference>
<dbReference type="EMBL" id="UINC01037209">
    <property type="protein sequence ID" value="SVB32358.1"/>
    <property type="molecule type" value="Genomic_DNA"/>
</dbReference>
<dbReference type="PRINTS" id="PR00695">
    <property type="entry name" value="CUNO2RDTASE"/>
</dbReference>
<keyword evidence="4" id="KW-0186">Copper</keyword>
<evidence type="ECO:0000256" key="3">
    <source>
        <dbReference type="ARBA" id="ARBA00023002"/>
    </source>
</evidence>
<dbReference type="GO" id="GO:0050421">
    <property type="term" value="F:nitrite reductase (NO-forming) activity"/>
    <property type="evidence" value="ECO:0007669"/>
    <property type="project" value="InterPro"/>
</dbReference>
<keyword evidence="3" id="KW-0560">Oxidoreductase</keyword>
<dbReference type="InterPro" id="IPR001287">
    <property type="entry name" value="NO2-reductase_Cu"/>
</dbReference>
<evidence type="ECO:0000256" key="4">
    <source>
        <dbReference type="ARBA" id="ARBA00023008"/>
    </source>
</evidence>
<dbReference type="GO" id="GO:0005507">
    <property type="term" value="F:copper ion binding"/>
    <property type="evidence" value="ECO:0007669"/>
    <property type="project" value="InterPro"/>
</dbReference>
<accession>A0A382D1P9</accession>
<gene>
    <name evidence="5" type="ORF">METZ01_LOCUS185212</name>
</gene>
<sequence>MKKGPFQTVCNAILLATLFVSTPLFASKLENMERVKQELVPPPFVPKHSIIAQGASKIVEVRMEIEEKEIEVAPGAFINAFTFEGSVPGPMIVVHQNDYLELTLVNPQTNLLTHNIDFHAATGALGGGELTNVAPGQEVVLRFKATKPRGVCLPLCPRWTDDSLACCTWHERGNPSASPDRDQRC</sequence>
<dbReference type="AlphaFoldDB" id="A0A382D1P9"/>
<name>A0A382D1P9_9ZZZZ</name>
<proteinExistence type="predicted"/>
<organism evidence="5">
    <name type="scientific">marine metagenome</name>
    <dbReference type="NCBI Taxonomy" id="408172"/>
    <lineage>
        <taxon>unclassified sequences</taxon>
        <taxon>metagenomes</taxon>
        <taxon>ecological metagenomes</taxon>
    </lineage>
</organism>
<evidence type="ECO:0000313" key="5">
    <source>
        <dbReference type="EMBL" id="SVB32358.1"/>
    </source>
</evidence>
<protein>
    <submittedName>
        <fullName evidence="5">Uncharacterized protein</fullName>
    </submittedName>
</protein>